<organism evidence="1 3">
    <name type="scientific">Anaerococcus octavius</name>
    <dbReference type="NCBI Taxonomy" id="54007"/>
    <lineage>
        <taxon>Bacteria</taxon>
        <taxon>Bacillati</taxon>
        <taxon>Bacillota</taxon>
        <taxon>Tissierellia</taxon>
        <taxon>Tissierellales</taxon>
        <taxon>Peptoniphilaceae</taxon>
        <taxon>Anaerococcus</taxon>
    </lineage>
</organism>
<protein>
    <submittedName>
        <fullName evidence="1">Uncharacterized protein</fullName>
    </submittedName>
</protein>
<evidence type="ECO:0000313" key="3">
    <source>
        <dbReference type="Proteomes" id="UP000234335"/>
    </source>
</evidence>
<dbReference type="EMBL" id="PKGS01000001">
    <property type="protein sequence ID" value="PKZ17298.1"/>
    <property type="molecule type" value="Genomic_DNA"/>
</dbReference>
<reference evidence="1 3" key="1">
    <citation type="submission" date="2017-12" db="EMBL/GenBank/DDBJ databases">
        <title>Phylogenetic diversity of female urinary microbiome.</title>
        <authorList>
            <person name="Thomas-White K."/>
            <person name="Wolfe A.J."/>
        </authorList>
    </citation>
    <scope>NUCLEOTIDE SEQUENCE [LARGE SCALE GENOMIC DNA]</scope>
    <source>
        <strain evidence="1 3">UMB0119</strain>
    </source>
</reference>
<accession>A0A2I1MAZ4</accession>
<dbReference type="EMBL" id="UFTA01000002">
    <property type="protein sequence ID" value="SUU92976.1"/>
    <property type="molecule type" value="Genomic_DNA"/>
</dbReference>
<gene>
    <name evidence="1" type="ORF">CYJ34_00900</name>
    <name evidence="2" type="ORF">NCTC9810_01325</name>
</gene>
<evidence type="ECO:0000313" key="2">
    <source>
        <dbReference type="EMBL" id="SUU92976.1"/>
    </source>
</evidence>
<evidence type="ECO:0000313" key="1">
    <source>
        <dbReference type="EMBL" id="PKZ17298.1"/>
    </source>
</evidence>
<dbReference type="Proteomes" id="UP000234335">
    <property type="component" value="Unassembled WGS sequence"/>
</dbReference>
<keyword evidence="3" id="KW-1185">Reference proteome</keyword>
<dbReference type="RefSeq" id="WP_101539467.1">
    <property type="nucleotide sequence ID" value="NZ_PKGS01000001.1"/>
</dbReference>
<dbReference type="AlphaFoldDB" id="A0A2I1MAZ4"/>
<name>A0A2I1MAZ4_9FIRM</name>
<proteinExistence type="predicted"/>
<reference evidence="2 4" key="2">
    <citation type="submission" date="2018-06" db="EMBL/GenBank/DDBJ databases">
        <authorList>
            <consortium name="Pathogen Informatics"/>
            <person name="Doyle S."/>
        </authorList>
    </citation>
    <scope>NUCLEOTIDE SEQUENCE [LARGE SCALE GENOMIC DNA]</scope>
    <source>
        <strain evidence="2 4">NCTC9810</strain>
    </source>
</reference>
<dbReference type="OrthoDB" id="1692166at2"/>
<sequence>MKNLSKLMNFNIEKFLSGKDIRIVGDSDWVDYIGGKPSAPKGTIYKCVIVQDKTLYDDETRGGNDGESINIKILGPKKEYKKLQKIKLTDPVGKVYGDYRNQLSVTAGQIDFE</sequence>
<evidence type="ECO:0000313" key="4">
    <source>
        <dbReference type="Proteomes" id="UP000255124"/>
    </source>
</evidence>
<dbReference type="Proteomes" id="UP000255124">
    <property type="component" value="Unassembled WGS sequence"/>
</dbReference>